<evidence type="ECO:0000313" key="3">
    <source>
        <dbReference type="Proteomes" id="UP000249493"/>
    </source>
</evidence>
<feature type="compositionally biased region" description="Low complexity" evidence="1">
    <location>
        <begin position="35"/>
        <end position="48"/>
    </location>
</feature>
<feature type="compositionally biased region" description="Basic and acidic residues" evidence="1">
    <location>
        <begin position="52"/>
        <end position="67"/>
    </location>
</feature>
<feature type="compositionally biased region" description="Basic residues" evidence="1">
    <location>
        <begin position="1"/>
        <end position="10"/>
    </location>
</feature>
<name>A0A327NC71_PSEFL</name>
<dbReference type="InterPro" id="IPR018691">
    <property type="entry name" value="DUF2188"/>
</dbReference>
<feature type="compositionally biased region" description="Basic and acidic residues" evidence="1">
    <location>
        <begin position="11"/>
        <end position="34"/>
    </location>
</feature>
<protein>
    <recommendedName>
        <fullName evidence="4">DUF2188 domain-containing protein</fullName>
    </recommendedName>
</protein>
<gene>
    <name evidence="2" type="ORF">DOZ80_03065</name>
</gene>
<proteinExistence type="predicted"/>
<sequence>MAGKGKNQHVVKRDEGWAVRGEGNSKDTSHHRTQQEAADAARAIAQNQKSEVLIHGKDNKIRERDSYGNDPFPPKG</sequence>
<evidence type="ECO:0000256" key="1">
    <source>
        <dbReference type="SAM" id="MobiDB-lite"/>
    </source>
</evidence>
<dbReference type="Pfam" id="PF09954">
    <property type="entry name" value="DUF2188"/>
    <property type="match status" value="1"/>
</dbReference>
<evidence type="ECO:0000313" key="2">
    <source>
        <dbReference type="EMBL" id="RAI72535.1"/>
    </source>
</evidence>
<dbReference type="EMBL" id="QLIN01000001">
    <property type="protein sequence ID" value="RAI72535.1"/>
    <property type="molecule type" value="Genomic_DNA"/>
</dbReference>
<feature type="region of interest" description="Disordered" evidence="1">
    <location>
        <begin position="1"/>
        <end position="76"/>
    </location>
</feature>
<accession>A0A327NC71</accession>
<dbReference type="AlphaFoldDB" id="A0A327NC71"/>
<dbReference type="Proteomes" id="UP000249493">
    <property type="component" value="Unassembled WGS sequence"/>
</dbReference>
<reference evidence="2 3" key="1">
    <citation type="submission" date="2018-06" db="EMBL/GenBank/DDBJ databases">
        <authorList>
            <person name="Zhirakovskaya E."/>
        </authorList>
    </citation>
    <scope>NUCLEOTIDE SEQUENCE [LARGE SCALE GENOMIC DNA]</scope>
    <source>
        <strain evidence="2 3">LY3</strain>
    </source>
</reference>
<dbReference type="RefSeq" id="WP_111280159.1">
    <property type="nucleotide sequence ID" value="NZ_QLIN01000001.1"/>
</dbReference>
<evidence type="ECO:0008006" key="4">
    <source>
        <dbReference type="Google" id="ProtNLM"/>
    </source>
</evidence>
<comment type="caution">
    <text evidence="2">The sequence shown here is derived from an EMBL/GenBank/DDBJ whole genome shotgun (WGS) entry which is preliminary data.</text>
</comment>
<organism evidence="2 3">
    <name type="scientific">Pseudomonas fluorescens</name>
    <dbReference type="NCBI Taxonomy" id="294"/>
    <lineage>
        <taxon>Bacteria</taxon>
        <taxon>Pseudomonadati</taxon>
        <taxon>Pseudomonadota</taxon>
        <taxon>Gammaproteobacteria</taxon>
        <taxon>Pseudomonadales</taxon>
        <taxon>Pseudomonadaceae</taxon>
        <taxon>Pseudomonas</taxon>
    </lineage>
</organism>